<sequence>MNLLGKLAEVRLRGVNTVPSRSSHKQSSVQSSSHVSWVSQVTWGMWVGLSVFTLLTLMVSISAQAAEDTWKPLGSTADGQVYVDTMTATTDDKGITHAQVRLDYVSPTEIGTLLLVGQQSQVRLDCAQKQSATDRISVTQQDGKRFIMASYEAAPFEQIPAGSANALLMSELCSRAM</sequence>
<keyword evidence="1" id="KW-0812">Transmembrane</keyword>
<dbReference type="Proteomes" id="UP000664658">
    <property type="component" value="Unassembled WGS sequence"/>
</dbReference>
<reference evidence="3" key="1">
    <citation type="submission" date="2021-03" db="EMBL/GenBank/DDBJ databases">
        <title>Plesiomonas shigelloides zfcc0051, isolated from zebrafish feces.</title>
        <authorList>
            <person name="Vanderhoek Z."/>
            <person name="Gaulke C."/>
        </authorList>
    </citation>
    <scope>NUCLEOTIDE SEQUENCE</scope>
    <source>
        <strain evidence="3">Zfcc0051</strain>
    </source>
</reference>
<feature type="domain" description="Surface-adhesin protein E-like" evidence="2">
    <location>
        <begin position="70"/>
        <end position="173"/>
    </location>
</feature>
<evidence type="ECO:0000259" key="2">
    <source>
        <dbReference type="Pfam" id="PF16747"/>
    </source>
</evidence>
<keyword evidence="1" id="KW-1133">Transmembrane helix</keyword>
<gene>
    <name evidence="3" type="ORF">J2R62_09225</name>
</gene>
<evidence type="ECO:0000313" key="4">
    <source>
        <dbReference type="Proteomes" id="UP000664658"/>
    </source>
</evidence>
<keyword evidence="1" id="KW-0472">Membrane</keyword>
<dbReference type="AlphaFoldDB" id="A0A8I2B319"/>
<protein>
    <recommendedName>
        <fullName evidence="2">Surface-adhesin protein E-like domain-containing protein</fullName>
    </recommendedName>
</protein>
<dbReference type="Pfam" id="PF16747">
    <property type="entry name" value="Adhesin_E"/>
    <property type="match status" value="1"/>
</dbReference>
<dbReference type="InterPro" id="IPR031939">
    <property type="entry name" value="Adhesin_E-like"/>
</dbReference>
<proteinExistence type="predicted"/>
<dbReference type="RefSeq" id="WP_207542081.1">
    <property type="nucleotide sequence ID" value="NZ_JAFNAA010000008.1"/>
</dbReference>
<accession>A0A8I2B319</accession>
<comment type="caution">
    <text evidence="3">The sequence shown here is derived from an EMBL/GenBank/DDBJ whole genome shotgun (WGS) entry which is preliminary data.</text>
</comment>
<dbReference type="EMBL" id="JAFNAA010000008">
    <property type="protein sequence ID" value="MBO1108401.1"/>
    <property type="molecule type" value="Genomic_DNA"/>
</dbReference>
<evidence type="ECO:0000256" key="1">
    <source>
        <dbReference type="SAM" id="Phobius"/>
    </source>
</evidence>
<name>A0A8I2B319_PLESH</name>
<feature type="transmembrane region" description="Helical" evidence="1">
    <location>
        <begin position="43"/>
        <end position="63"/>
    </location>
</feature>
<organism evidence="3 4">
    <name type="scientific">Plesiomonas shigelloides</name>
    <name type="common">Aeromonas shigelloides</name>
    <dbReference type="NCBI Taxonomy" id="703"/>
    <lineage>
        <taxon>Bacteria</taxon>
        <taxon>Pseudomonadati</taxon>
        <taxon>Pseudomonadota</taxon>
        <taxon>Gammaproteobacteria</taxon>
        <taxon>Enterobacterales</taxon>
        <taxon>Enterobacteriaceae</taxon>
        <taxon>Plesiomonas</taxon>
    </lineage>
</organism>
<evidence type="ECO:0000313" key="3">
    <source>
        <dbReference type="EMBL" id="MBO1108401.1"/>
    </source>
</evidence>